<protein>
    <recommendedName>
        <fullName evidence="3">Deoxynucleoside kinase domain-containing protein</fullName>
    </recommendedName>
</protein>
<dbReference type="AlphaFoldDB" id="A0A848MDN1"/>
<reference evidence="1 2" key="1">
    <citation type="submission" date="2020-04" db="EMBL/GenBank/DDBJ databases">
        <title>Paenibacillus algicola sp. nov., a novel marine bacterium producing alginate lyase.</title>
        <authorList>
            <person name="Huang H."/>
        </authorList>
    </citation>
    <scope>NUCLEOTIDE SEQUENCE [LARGE SCALE GENOMIC DNA]</scope>
    <source>
        <strain evidence="1 2">L7-75</strain>
    </source>
</reference>
<dbReference type="CDD" id="cd02019">
    <property type="entry name" value="NK"/>
    <property type="match status" value="1"/>
</dbReference>
<accession>A0A848MDN1</accession>
<dbReference type="Gene3D" id="3.40.50.300">
    <property type="entry name" value="P-loop containing nucleotide triphosphate hydrolases"/>
    <property type="match status" value="1"/>
</dbReference>
<sequence>MNKMVFVEGIPGSGKSTYARFLANQFERNDYTCSLFLETTYNHPIIQTETFDDYRIFMERYMERWNKFLLAEYESDIIVMESALFQSPIVNLSILH</sequence>
<dbReference type="Proteomes" id="UP000565468">
    <property type="component" value="Unassembled WGS sequence"/>
</dbReference>
<proteinExistence type="predicted"/>
<gene>
    <name evidence="1" type="ORF">HII30_21135</name>
</gene>
<evidence type="ECO:0008006" key="3">
    <source>
        <dbReference type="Google" id="ProtNLM"/>
    </source>
</evidence>
<dbReference type="EMBL" id="JABBPN010000037">
    <property type="protein sequence ID" value="NMO98260.1"/>
    <property type="molecule type" value="Genomic_DNA"/>
</dbReference>
<evidence type="ECO:0000313" key="2">
    <source>
        <dbReference type="Proteomes" id="UP000565468"/>
    </source>
</evidence>
<keyword evidence="2" id="KW-1185">Reference proteome</keyword>
<name>A0A848MDN1_PAELE</name>
<organism evidence="1 2">
    <name type="scientific">Paenibacillus lemnae</name>
    <dbReference type="NCBI Taxonomy" id="1330551"/>
    <lineage>
        <taxon>Bacteria</taxon>
        <taxon>Bacillati</taxon>
        <taxon>Bacillota</taxon>
        <taxon>Bacilli</taxon>
        <taxon>Bacillales</taxon>
        <taxon>Paenibacillaceae</taxon>
        <taxon>Paenibacillus</taxon>
    </lineage>
</organism>
<dbReference type="InterPro" id="IPR027417">
    <property type="entry name" value="P-loop_NTPase"/>
</dbReference>
<evidence type="ECO:0000313" key="1">
    <source>
        <dbReference type="EMBL" id="NMO98260.1"/>
    </source>
</evidence>
<comment type="caution">
    <text evidence="1">The sequence shown here is derived from an EMBL/GenBank/DDBJ whole genome shotgun (WGS) entry which is preliminary data.</text>
</comment>
<dbReference type="SUPFAM" id="SSF52540">
    <property type="entry name" value="P-loop containing nucleoside triphosphate hydrolases"/>
    <property type="match status" value="1"/>
</dbReference>